<comment type="pathway">
    <text evidence="2 9">Amino-acid biosynthesis; L-tryptophan biosynthesis; L-tryptophan from chorismate: step 3/5.</text>
</comment>
<dbReference type="GO" id="GO:0004640">
    <property type="term" value="F:phosphoribosylanthranilate isomerase activity"/>
    <property type="evidence" value="ECO:0007669"/>
    <property type="project" value="UniProtKB-UniRule"/>
</dbReference>
<dbReference type="InterPro" id="IPR011060">
    <property type="entry name" value="RibuloseP-bd_barrel"/>
</dbReference>
<keyword evidence="7 9" id="KW-0057">Aromatic amino acid biosynthesis</keyword>
<name>A0A7S8IVT1_9SPHN</name>
<dbReference type="Gene3D" id="3.20.20.70">
    <property type="entry name" value="Aldolase class I"/>
    <property type="match status" value="1"/>
</dbReference>
<evidence type="ECO:0000256" key="1">
    <source>
        <dbReference type="ARBA" id="ARBA00001164"/>
    </source>
</evidence>
<keyword evidence="5 9" id="KW-0028">Amino-acid biosynthesis</keyword>
<organism evidence="11 12">
    <name type="scientific">Qipengyuania soli</name>
    <dbReference type="NCBI Taxonomy" id="2782568"/>
    <lineage>
        <taxon>Bacteria</taxon>
        <taxon>Pseudomonadati</taxon>
        <taxon>Pseudomonadota</taxon>
        <taxon>Alphaproteobacteria</taxon>
        <taxon>Sphingomonadales</taxon>
        <taxon>Erythrobacteraceae</taxon>
        <taxon>Qipengyuania</taxon>
    </lineage>
</organism>
<dbReference type="InterPro" id="IPR044643">
    <property type="entry name" value="TrpF_fam"/>
</dbReference>
<evidence type="ECO:0000259" key="10">
    <source>
        <dbReference type="Pfam" id="PF00697"/>
    </source>
</evidence>
<dbReference type="PANTHER" id="PTHR42894">
    <property type="entry name" value="N-(5'-PHOSPHORIBOSYL)ANTHRANILATE ISOMERASE"/>
    <property type="match status" value="1"/>
</dbReference>
<proteinExistence type="inferred from homology"/>
<dbReference type="PANTHER" id="PTHR42894:SF1">
    <property type="entry name" value="N-(5'-PHOSPHORIBOSYL)ANTHRANILATE ISOMERASE"/>
    <property type="match status" value="1"/>
</dbReference>
<evidence type="ECO:0000313" key="11">
    <source>
        <dbReference type="EMBL" id="QPD00278.1"/>
    </source>
</evidence>
<evidence type="ECO:0000256" key="9">
    <source>
        <dbReference type="HAMAP-Rule" id="MF_00135"/>
    </source>
</evidence>
<evidence type="ECO:0000256" key="4">
    <source>
        <dbReference type="ARBA" id="ARBA00022272"/>
    </source>
</evidence>
<protein>
    <recommendedName>
        <fullName evidence="4 9">N-(5'-phosphoribosyl)anthranilate isomerase</fullName>
        <shortName evidence="9">PRAI</shortName>
        <ecNumber evidence="3 9">5.3.1.24</ecNumber>
    </recommendedName>
</protein>
<dbReference type="NCBIfam" id="NF002295">
    <property type="entry name" value="PRK01222.1-1"/>
    <property type="match status" value="1"/>
</dbReference>
<evidence type="ECO:0000256" key="3">
    <source>
        <dbReference type="ARBA" id="ARBA00012572"/>
    </source>
</evidence>
<sequence length="211" mass="21937">MSAQIKICGVTTTEALEAAIGAGASYVGLNFYPPSPRFADAETAGLLGRTASGRIPLVGVFVDPTDEEIEAAVAHADLAALQLNRTTALRRLRIRERFGLPVWAVIEVESHLDTLAVNHIDAADFMLWDAKTPKGSALPGGMGHSFDWSLIASVTPPLPWGLAGGLDPQNVAEAIAATGAPLVDTASGVERAPGVKDAALIRAFCMAARAA</sequence>
<accession>A0A7S8IVT1</accession>
<gene>
    <name evidence="9" type="primary">trpF</name>
    <name evidence="11" type="ORF">IRL76_07100</name>
</gene>
<reference evidence="11 12" key="1">
    <citation type="submission" date="2020-11" db="EMBL/GenBank/DDBJ databases">
        <title>The genome sequence of Erythrobacter sp. 6D36.</title>
        <authorList>
            <person name="Liu Y."/>
        </authorList>
    </citation>
    <scope>NUCLEOTIDE SEQUENCE [LARGE SCALE GENOMIC DNA]</scope>
    <source>
        <strain evidence="11 12">6D36</strain>
    </source>
</reference>
<evidence type="ECO:0000256" key="8">
    <source>
        <dbReference type="ARBA" id="ARBA00023235"/>
    </source>
</evidence>
<evidence type="ECO:0000256" key="5">
    <source>
        <dbReference type="ARBA" id="ARBA00022605"/>
    </source>
</evidence>
<dbReference type="GO" id="GO:0000162">
    <property type="term" value="P:L-tryptophan biosynthetic process"/>
    <property type="evidence" value="ECO:0007669"/>
    <property type="project" value="UniProtKB-UniRule"/>
</dbReference>
<dbReference type="InterPro" id="IPR013785">
    <property type="entry name" value="Aldolase_TIM"/>
</dbReference>
<comment type="catalytic activity">
    <reaction evidence="1 9">
        <text>N-(5-phospho-beta-D-ribosyl)anthranilate = 1-(2-carboxyphenylamino)-1-deoxy-D-ribulose 5-phosphate</text>
        <dbReference type="Rhea" id="RHEA:21540"/>
        <dbReference type="ChEBI" id="CHEBI:18277"/>
        <dbReference type="ChEBI" id="CHEBI:58613"/>
        <dbReference type="EC" id="5.3.1.24"/>
    </reaction>
</comment>
<keyword evidence="12" id="KW-1185">Reference proteome</keyword>
<keyword evidence="6 9" id="KW-0822">Tryptophan biosynthesis</keyword>
<dbReference type="Pfam" id="PF00697">
    <property type="entry name" value="PRAI"/>
    <property type="match status" value="1"/>
</dbReference>
<evidence type="ECO:0000256" key="6">
    <source>
        <dbReference type="ARBA" id="ARBA00022822"/>
    </source>
</evidence>
<feature type="domain" description="N-(5'phosphoribosyl) anthranilate isomerase (PRAI)" evidence="10">
    <location>
        <begin position="5"/>
        <end position="205"/>
    </location>
</feature>
<comment type="similarity">
    <text evidence="9">Belongs to the TrpF family.</text>
</comment>
<dbReference type="EC" id="5.3.1.24" evidence="3 9"/>
<dbReference type="RefSeq" id="WP_200984070.1">
    <property type="nucleotide sequence ID" value="NZ_CP064654.1"/>
</dbReference>
<keyword evidence="8 9" id="KW-0413">Isomerase</keyword>
<dbReference type="KEGG" id="qso:IRL76_07100"/>
<dbReference type="SUPFAM" id="SSF51366">
    <property type="entry name" value="Ribulose-phoshate binding barrel"/>
    <property type="match status" value="1"/>
</dbReference>
<dbReference type="EMBL" id="CP064654">
    <property type="protein sequence ID" value="QPD00278.1"/>
    <property type="molecule type" value="Genomic_DNA"/>
</dbReference>
<dbReference type="AlphaFoldDB" id="A0A7S8IVT1"/>
<dbReference type="CDD" id="cd00405">
    <property type="entry name" value="PRAI"/>
    <property type="match status" value="1"/>
</dbReference>
<evidence type="ECO:0000313" key="12">
    <source>
        <dbReference type="Proteomes" id="UP000594459"/>
    </source>
</evidence>
<dbReference type="HAMAP" id="MF_00135">
    <property type="entry name" value="PRAI"/>
    <property type="match status" value="1"/>
</dbReference>
<evidence type="ECO:0000256" key="7">
    <source>
        <dbReference type="ARBA" id="ARBA00023141"/>
    </source>
</evidence>
<dbReference type="UniPathway" id="UPA00035">
    <property type="reaction ID" value="UER00042"/>
</dbReference>
<dbReference type="InterPro" id="IPR001240">
    <property type="entry name" value="PRAI_dom"/>
</dbReference>
<dbReference type="Proteomes" id="UP000594459">
    <property type="component" value="Chromosome"/>
</dbReference>
<evidence type="ECO:0000256" key="2">
    <source>
        <dbReference type="ARBA" id="ARBA00004664"/>
    </source>
</evidence>